<sequence length="166" mass="18424">MIEVTDKDAVELLDADHIAVKHLFVEYARMAVSGMDEAGERRSLAMQICDELTVHAQIEEEIFYPALRGVPDAGELLDEAESEHAEAKQLIAQIQAERAAGETMDELVSKLATSVEHHVKEERCYLFAKAKAARGVDLAALGEQMRERQQQLQGQGQAKKKRPAGR</sequence>
<reference evidence="3" key="1">
    <citation type="submission" date="2020-08" db="EMBL/GenBank/DDBJ databases">
        <title>Ramlibacter sp. GTP1 16S ribosomal RNA gene genome sequencing and assembly.</title>
        <authorList>
            <person name="Kang M."/>
        </authorList>
    </citation>
    <scope>NUCLEOTIDE SEQUENCE</scope>
    <source>
        <strain evidence="3">GTP1</strain>
    </source>
</reference>
<evidence type="ECO:0000313" key="4">
    <source>
        <dbReference type="Proteomes" id="UP000596827"/>
    </source>
</evidence>
<dbReference type="Gene3D" id="1.20.120.520">
    <property type="entry name" value="nmb1532 protein domain like"/>
    <property type="match status" value="1"/>
</dbReference>
<evidence type="ECO:0000256" key="1">
    <source>
        <dbReference type="SAM" id="MobiDB-lite"/>
    </source>
</evidence>
<feature type="region of interest" description="Disordered" evidence="1">
    <location>
        <begin position="145"/>
        <end position="166"/>
    </location>
</feature>
<dbReference type="CDD" id="cd12108">
    <property type="entry name" value="Hr-like"/>
    <property type="match status" value="1"/>
</dbReference>
<feature type="domain" description="Hemerythrin-like" evidence="2">
    <location>
        <begin position="9"/>
        <end position="129"/>
    </location>
</feature>
<evidence type="ECO:0000313" key="3">
    <source>
        <dbReference type="EMBL" id="MBC5764432.1"/>
    </source>
</evidence>
<dbReference type="RefSeq" id="WP_187080902.1">
    <property type="nucleotide sequence ID" value="NZ_JACORU010000002.1"/>
</dbReference>
<accession>A0A923M8F8</accession>
<evidence type="ECO:0000259" key="2">
    <source>
        <dbReference type="Pfam" id="PF01814"/>
    </source>
</evidence>
<dbReference type="PANTHER" id="PTHR35585:SF1">
    <property type="entry name" value="HHE DOMAIN PROTEIN (AFU_ORTHOLOGUE AFUA_4G00730)"/>
    <property type="match status" value="1"/>
</dbReference>
<dbReference type="AlphaFoldDB" id="A0A923M8F8"/>
<gene>
    <name evidence="3" type="ORF">H8R02_08225</name>
</gene>
<organism evidence="3 4">
    <name type="scientific">Ramlibacter albus</name>
    <dbReference type="NCBI Taxonomy" id="2079448"/>
    <lineage>
        <taxon>Bacteria</taxon>
        <taxon>Pseudomonadati</taxon>
        <taxon>Pseudomonadota</taxon>
        <taxon>Betaproteobacteria</taxon>
        <taxon>Burkholderiales</taxon>
        <taxon>Comamonadaceae</taxon>
        <taxon>Ramlibacter</taxon>
    </lineage>
</organism>
<dbReference type="PANTHER" id="PTHR35585">
    <property type="entry name" value="HHE DOMAIN PROTEIN (AFU_ORTHOLOGUE AFUA_4G00730)"/>
    <property type="match status" value="1"/>
</dbReference>
<comment type="caution">
    <text evidence="3">The sequence shown here is derived from an EMBL/GenBank/DDBJ whole genome shotgun (WGS) entry which is preliminary data.</text>
</comment>
<dbReference type="EMBL" id="JACORU010000002">
    <property type="protein sequence ID" value="MBC5764432.1"/>
    <property type="molecule type" value="Genomic_DNA"/>
</dbReference>
<proteinExistence type="predicted"/>
<name>A0A923M8F8_9BURK</name>
<keyword evidence="4" id="KW-1185">Reference proteome</keyword>
<dbReference type="Pfam" id="PF01814">
    <property type="entry name" value="Hemerythrin"/>
    <property type="match status" value="1"/>
</dbReference>
<protein>
    <submittedName>
        <fullName evidence="3">Hemerythrin domain-containing protein</fullName>
    </submittedName>
</protein>
<dbReference type="InterPro" id="IPR012312">
    <property type="entry name" value="Hemerythrin-like"/>
</dbReference>
<dbReference type="Proteomes" id="UP000596827">
    <property type="component" value="Unassembled WGS sequence"/>
</dbReference>